<name>X1DSQ7_9ZZZZ</name>
<evidence type="ECO:0000259" key="1">
    <source>
        <dbReference type="Pfam" id="PF00534"/>
    </source>
</evidence>
<accession>X1DSQ7</accession>
<dbReference type="EMBL" id="BART01032471">
    <property type="protein sequence ID" value="GAH11290.1"/>
    <property type="molecule type" value="Genomic_DNA"/>
</dbReference>
<dbReference type="InterPro" id="IPR001296">
    <property type="entry name" value="Glyco_trans_1"/>
</dbReference>
<dbReference type="AlphaFoldDB" id="X1DSQ7"/>
<dbReference type="Pfam" id="PF00534">
    <property type="entry name" value="Glycos_transf_1"/>
    <property type="match status" value="1"/>
</dbReference>
<sequence>MERRRVILTFGLLNPNKGIEDMINALEPVVKKHPETAYIVLGVTHPNIKRSQGEKYRINLQRMTREKGLENHIFFHNIYVSLEELKKYLVMSDIFVTSYLSKEQLVSGTLAYAVACGKVVVSTPYWYAQELLDDGRGILIPFGDIKELSRQLSALLSDEGKRNTLRKKAYQFGREMIWSKVGRRYLEIFYRALQDYPQVRMDRMITVPRFSFPKVNLNYLKLLSDETGILQHAMFTT</sequence>
<dbReference type="PANTHER" id="PTHR12526:SF572">
    <property type="entry name" value="BLL5144 PROTEIN"/>
    <property type="match status" value="1"/>
</dbReference>
<dbReference type="GO" id="GO:0016757">
    <property type="term" value="F:glycosyltransferase activity"/>
    <property type="evidence" value="ECO:0007669"/>
    <property type="project" value="InterPro"/>
</dbReference>
<gene>
    <name evidence="2" type="ORF">S01H4_56102</name>
</gene>
<feature type="domain" description="Glycosyl transferase family 1" evidence="1">
    <location>
        <begin position="3"/>
        <end position="171"/>
    </location>
</feature>
<evidence type="ECO:0000313" key="2">
    <source>
        <dbReference type="EMBL" id="GAH11290.1"/>
    </source>
</evidence>
<comment type="caution">
    <text evidence="2">The sequence shown here is derived from an EMBL/GenBank/DDBJ whole genome shotgun (WGS) entry which is preliminary data.</text>
</comment>
<protein>
    <recommendedName>
        <fullName evidence="1">Glycosyl transferase family 1 domain-containing protein</fullName>
    </recommendedName>
</protein>
<dbReference type="PANTHER" id="PTHR12526">
    <property type="entry name" value="GLYCOSYLTRANSFERASE"/>
    <property type="match status" value="1"/>
</dbReference>
<dbReference type="Gene3D" id="3.40.50.2000">
    <property type="entry name" value="Glycogen Phosphorylase B"/>
    <property type="match status" value="1"/>
</dbReference>
<reference evidence="2" key="1">
    <citation type="journal article" date="2014" name="Front. Microbiol.">
        <title>High frequency of phylogenetically diverse reductive dehalogenase-homologous genes in deep subseafloor sedimentary metagenomes.</title>
        <authorList>
            <person name="Kawai M."/>
            <person name="Futagami T."/>
            <person name="Toyoda A."/>
            <person name="Takaki Y."/>
            <person name="Nishi S."/>
            <person name="Hori S."/>
            <person name="Arai W."/>
            <person name="Tsubouchi T."/>
            <person name="Morono Y."/>
            <person name="Uchiyama I."/>
            <person name="Ito T."/>
            <person name="Fujiyama A."/>
            <person name="Inagaki F."/>
            <person name="Takami H."/>
        </authorList>
    </citation>
    <scope>NUCLEOTIDE SEQUENCE</scope>
    <source>
        <strain evidence="2">Expedition CK06-06</strain>
    </source>
</reference>
<feature type="non-terminal residue" evidence="2">
    <location>
        <position position="237"/>
    </location>
</feature>
<dbReference type="SUPFAM" id="SSF53756">
    <property type="entry name" value="UDP-Glycosyltransferase/glycogen phosphorylase"/>
    <property type="match status" value="1"/>
</dbReference>
<organism evidence="2">
    <name type="scientific">marine sediment metagenome</name>
    <dbReference type="NCBI Taxonomy" id="412755"/>
    <lineage>
        <taxon>unclassified sequences</taxon>
        <taxon>metagenomes</taxon>
        <taxon>ecological metagenomes</taxon>
    </lineage>
</organism>
<proteinExistence type="predicted"/>